<dbReference type="InterPro" id="IPR036388">
    <property type="entry name" value="WH-like_DNA-bd_sf"/>
</dbReference>
<dbReference type="SUPFAM" id="SSF46785">
    <property type="entry name" value="Winged helix' DNA-binding domain"/>
    <property type="match status" value="1"/>
</dbReference>
<keyword evidence="3" id="KW-0238">DNA-binding</keyword>
<dbReference type="PATRIC" id="fig|1515334.3.peg.3499"/>
<dbReference type="FunFam" id="1.10.10.10:FF:000001">
    <property type="entry name" value="LysR family transcriptional regulator"/>
    <property type="match status" value="1"/>
</dbReference>
<evidence type="ECO:0000313" key="6">
    <source>
        <dbReference type="EMBL" id="KHQ51846.1"/>
    </source>
</evidence>
<dbReference type="GO" id="GO:0032993">
    <property type="term" value="C:protein-DNA complex"/>
    <property type="evidence" value="ECO:0007669"/>
    <property type="project" value="TreeGrafter"/>
</dbReference>
<dbReference type="PROSITE" id="PS50931">
    <property type="entry name" value="HTH_LYSR"/>
    <property type="match status" value="1"/>
</dbReference>
<dbReference type="Gene3D" id="3.40.190.10">
    <property type="entry name" value="Periplasmic binding protein-like II"/>
    <property type="match status" value="2"/>
</dbReference>
<dbReference type="InterPro" id="IPR005119">
    <property type="entry name" value="LysR_subst-bd"/>
</dbReference>
<dbReference type="Gene3D" id="1.10.10.10">
    <property type="entry name" value="Winged helix-like DNA-binding domain superfamily/Winged helix DNA-binding domain"/>
    <property type="match status" value="1"/>
</dbReference>
<dbReference type="Pfam" id="PF03466">
    <property type="entry name" value="LysR_substrate"/>
    <property type="match status" value="1"/>
</dbReference>
<dbReference type="PANTHER" id="PTHR30346:SF0">
    <property type="entry name" value="HCA OPERON TRANSCRIPTIONAL ACTIVATOR HCAR"/>
    <property type="match status" value="1"/>
</dbReference>
<name>A0A0B3S586_9RHOB</name>
<comment type="similarity">
    <text evidence="1">Belongs to the LysR transcriptional regulatory family.</text>
</comment>
<gene>
    <name evidence="6" type="ORF">OA50_03483</name>
</gene>
<sequence length="303" mass="33021">MARAGFDLYQLRCFVAVAEELNFRRAAERLNITQPPLSRQIQMLEHALGEQLFERSNRAVRLTPAGDSLLASAGDILQRAEHAALMVRQAARGEAGDVALGFVPSAAIDFVPRLVSEVRRTLPHVTVKPIEMMSYEINQALLSGRLDLGLTRTARRHAEIESTLVVSEPFVLAIPADHPLASKTQPGLGDLDGLPFVGYSADRGGFLREMLGAALATEGVTPTTVLEVSQTISVLALVNRGLGLALVPKSAQTVQMANLAYREIVTPDQLRSTLYLTAGPKRLETPLYHRLKAATLRSLEPFR</sequence>
<dbReference type="PRINTS" id="PR00039">
    <property type="entry name" value="HTHLYSR"/>
</dbReference>
<accession>A0A0B3S586</accession>
<dbReference type="PANTHER" id="PTHR30346">
    <property type="entry name" value="TRANSCRIPTIONAL DUAL REGULATOR HCAR-RELATED"/>
    <property type="match status" value="1"/>
</dbReference>
<proteinExistence type="inferred from homology"/>
<keyword evidence="4" id="KW-0804">Transcription</keyword>
<reference evidence="6 7" key="1">
    <citation type="submission" date="2014-10" db="EMBL/GenBank/DDBJ databases">
        <title>Genome sequence of Ponticoccus sp. strain UMTAT08 isolated from clonal culture of toxic dinoflagellate Alexandrium tamiyavanichii.</title>
        <authorList>
            <person name="Gan H.Y."/>
            <person name="Muhd D.-D."/>
            <person name="Mohd Noor M.E."/>
            <person name="Yeong Y.S."/>
            <person name="Usup G."/>
        </authorList>
    </citation>
    <scope>NUCLEOTIDE SEQUENCE [LARGE SCALE GENOMIC DNA]</scope>
    <source>
        <strain evidence="6 7">UMTAT08</strain>
    </source>
</reference>
<keyword evidence="2" id="KW-0805">Transcription regulation</keyword>
<evidence type="ECO:0000256" key="1">
    <source>
        <dbReference type="ARBA" id="ARBA00009437"/>
    </source>
</evidence>
<evidence type="ECO:0000256" key="2">
    <source>
        <dbReference type="ARBA" id="ARBA00023015"/>
    </source>
</evidence>
<protein>
    <submittedName>
        <fullName evidence="6">Regulatory protein, LysR:LysR, substrate-binding protein</fullName>
    </submittedName>
</protein>
<feature type="domain" description="HTH lysR-type" evidence="5">
    <location>
        <begin position="6"/>
        <end position="63"/>
    </location>
</feature>
<dbReference type="GO" id="GO:0003677">
    <property type="term" value="F:DNA binding"/>
    <property type="evidence" value="ECO:0007669"/>
    <property type="project" value="UniProtKB-KW"/>
</dbReference>
<evidence type="ECO:0000313" key="7">
    <source>
        <dbReference type="Proteomes" id="UP000030960"/>
    </source>
</evidence>
<evidence type="ECO:0000256" key="4">
    <source>
        <dbReference type="ARBA" id="ARBA00023163"/>
    </source>
</evidence>
<dbReference type="Pfam" id="PF00126">
    <property type="entry name" value="HTH_1"/>
    <property type="match status" value="1"/>
</dbReference>
<dbReference type="InterPro" id="IPR000847">
    <property type="entry name" value="LysR_HTH_N"/>
</dbReference>
<dbReference type="AlphaFoldDB" id="A0A0B3S586"/>
<dbReference type="EMBL" id="JSUQ01000014">
    <property type="protein sequence ID" value="KHQ51846.1"/>
    <property type="molecule type" value="Genomic_DNA"/>
</dbReference>
<dbReference type="STRING" id="561184.SAMN05216376_104345"/>
<evidence type="ECO:0000259" key="5">
    <source>
        <dbReference type="PROSITE" id="PS50931"/>
    </source>
</evidence>
<dbReference type="SUPFAM" id="SSF53850">
    <property type="entry name" value="Periplasmic binding protein-like II"/>
    <property type="match status" value="1"/>
</dbReference>
<comment type="caution">
    <text evidence="6">The sequence shown here is derived from an EMBL/GenBank/DDBJ whole genome shotgun (WGS) entry which is preliminary data.</text>
</comment>
<keyword evidence="7" id="KW-1185">Reference proteome</keyword>
<dbReference type="Proteomes" id="UP000030960">
    <property type="component" value="Unassembled WGS sequence"/>
</dbReference>
<dbReference type="InterPro" id="IPR036390">
    <property type="entry name" value="WH_DNA-bd_sf"/>
</dbReference>
<dbReference type="RefSeq" id="WP_043143973.1">
    <property type="nucleotide sequence ID" value="NZ_JSUQ01000014.1"/>
</dbReference>
<organism evidence="6 7">
    <name type="scientific">Mameliella alba</name>
    <dbReference type="NCBI Taxonomy" id="561184"/>
    <lineage>
        <taxon>Bacteria</taxon>
        <taxon>Pseudomonadati</taxon>
        <taxon>Pseudomonadota</taxon>
        <taxon>Alphaproteobacteria</taxon>
        <taxon>Rhodobacterales</taxon>
        <taxon>Roseobacteraceae</taxon>
        <taxon>Mameliella</taxon>
    </lineage>
</organism>
<evidence type="ECO:0000256" key="3">
    <source>
        <dbReference type="ARBA" id="ARBA00023125"/>
    </source>
</evidence>
<dbReference type="GO" id="GO:0003700">
    <property type="term" value="F:DNA-binding transcription factor activity"/>
    <property type="evidence" value="ECO:0007669"/>
    <property type="project" value="InterPro"/>
</dbReference>